<protein>
    <submittedName>
        <fullName evidence="1">Pc20g04340 protein</fullName>
    </submittedName>
</protein>
<gene>
    <name evidence="1" type="ORF">Pc20g04340</name>
    <name evidence="1" type="ORF">PCH_Pc20g04340</name>
</gene>
<dbReference type="Proteomes" id="UP000000724">
    <property type="component" value="Contig Pc00c20"/>
</dbReference>
<dbReference type="HOGENOM" id="CLU_1161477_0_0_1"/>
<reference evidence="1 2" key="1">
    <citation type="journal article" date="2008" name="Nat. Biotechnol.">
        <title>Genome sequencing and analysis of the filamentous fungus Penicillium chrysogenum.</title>
        <authorList>
            <person name="van den Berg M.A."/>
            <person name="Albang R."/>
            <person name="Albermann K."/>
            <person name="Badger J.H."/>
            <person name="Daran J.-M."/>
            <person name="Driessen A.J.M."/>
            <person name="Garcia-Estrada C."/>
            <person name="Fedorova N.D."/>
            <person name="Harris D.M."/>
            <person name="Heijne W.H.M."/>
            <person name="Joardar V.S."/>
            <person name="Kiel J.A.K.W."/>
            <person name="Kovalchuk A."/>
            <person name="Martin J.F."/>
            <person name="Nierman W.C."/>
            <person name="Nijland J.G."/>
            <person name="Pronk J.T."/>
            <person name="Roubos J.A."/>
            <person name="van der Klei I.J."/>
            <person name="van Peij N.N.M.E."/>
            <person name="Veenhuis M."/>
            <person name="von Doehren H."/>
            <person name="Wagner C."/>
            <person name="Wortman J.R."/>
            <person name="Bovenberg R.A.L."/>
        </authorList>
    </citation>
    <scope>NUCLEOTIDE SEQUENCE [LARGE SCALE GENOMIC DNA]</scope>
    <source>
        <strain evidence="2">ATCC 28089 / DSM 1075 / NRRL 1951 / Wisconsin 54-1255</strain>
    </source>
</reference>
<evidence type="ECO:0000313" key="2">
    <source>
        <dbReference type="Proteomes" id="UP000000724"/>
    </source>
</evidence>
<accession>B6HDI2</accession>
<dbReference type="VEuPathDB" id="FungiDB:PCH_Pc20g04340"/>
<evidence type="ECO:0000313" key="1">
    <source>
        <dbReference type="EMBL" id="CAP85763.1"/>
    </source>
</evidence>
<dbReference type="OrthoDB" id="4777915at2759"/>
<proteinExistence type="predicted"/>
<dbReference type="AlphaFoldDB" id="B6HDI2"/>
<dbReference type="eggNOG" id="ENOG502SPJT">
    <property type="taxonomic scope" value="Eukaryota"/>
</dbReference>
<dbReference type="EMBL" id="AM920435">
    <property type="protein sequence ID" value="CAP85763.1"/>
    <property type="molecule type" value="Genomic_DNA"/>
</dbReference>
<name>B6HDI2_PENRW</name>
<dbReference type="BioCyc" id="PCHR:PC20G04340-MONOMER"/>
<organism evidence="1 2">
    <name type="scientific">Penicillium rubens (strain ATCC 28089 / DSM 1075 / NRRL 1951 / Wisconsin 54-1255)</name>
    <name type="common">Penicillium chrysogenum</name>
    <dbReference type="NCBI Taxonomy" id="500485"/>
    <lineage>
        <taxon>Eukaryota</taxon>
        <taxon>Fungi</taxon>
        <taxon>Dikarya</taxon>
        <taxon>Ascomycota</taxon>
        <taxon>Pezizomycotina</taxon>
        <taxon>Eurotiomycetes</taxon>
        <taxon>Eurotiomycetidae</taxon>
        <taxon>Eurotiales</taxon>
        <taxon>Aspergillaceae</taxon>
        <taxon>Penicillium</taxon>
        <taxon>Penicillium chrysogenum species complex</taxon>
    </lineage>
</organism>
<sequence>MHLPRYACHNTESLVIVTCREEIQRATQPWNTSNPCPTARPVSYASVFSPSSHATVPPFVIRSLWSGRFLSKPIIYLITIHVVPALQTGYRDYCHVVVPLKLYIGMSVSKGLDSIKDKYILYIYHWDPRILKNVFFLLTDEARLSYATYGLEFVGHIWAVDPDWSLSEADEDGHDGRVEINATRVFWRFYNFMSTGNFSLKDIWLEFHAVNPEKTYPRCFAEPTAWHFTKLNKPKWPWA</sequence>
<keyword evidence="2" id="KW-1185">Reference proteome</keyword>